<dbReference type="AlphaFoldDB" id="A0AAV7GS38"/>
<evidence type="ECO:0000313" key="1">
    <source>
        <dbReference type="EMBL" id="KAH0464279.1"/>
    </source>
</evidence>
<sequence>MGYSIDVGQLIFSSLIYIIKVYYQPIHDIVPPGPRNKASLGYVAPQPGVLIILIQTYSKLHGITPKALWQLLYPPPLQILETLSFFFNNLKRSGIFFIGLLDARNVAIQLSNDLDYSRIFF</sequence>
<name>A0AAV7GS38_DENCH</name>
<dbReference type="Proteomes" id="UP000775213">
    <property type="component" value="Unassembled WGS sequence"/>
</dbReference>
<accession>A0AAV7GS38</accession>
<reference evidence="1 2" key="1">
    <citation type="journal article" date="2021" name="Hortic Res">
        <title>Chromosome-scale assembly of the Dendrobium chrysotoxum genome enhances the understanding of orchid evolution.</title>
        <authorList>
            <person name="Zhang Y."/>
            <person name="Zhang G.Q."/>
            <person name="Zhang D."/>
            <person name="Liu X.D."/>
            <person name="Xu X.Y."/>
            <person name="Sun W.H."/>
            <person name="Yu X."/>
            <person name="Zhu X."/>
            <person name="Wang Z.W."/>
            <person name="Zhao X."/>
            <person name="Zhong W.Y."/>
            <person name="Chen H."/>
            <person name="Yin W.L."/>
            <person name="Huang T."/>
            <person name="Niu S.C."/>
            <person name="Liu Z.J."/>
        </authorList>
    </citation>
    <scope>NUCLEOTIDE SEQUENCE [LARGE SCALE GENOMIC DNA]</scope>
    <source>
        <strain evidence="1">Lindl</strain>
    </source>
</reference>
<organism evidence="1 2">
    <name type="scientific">Dendrobium chrysotoxum</name>
    <name type="common">Orchid</name>
    <dbReference type="NCBI Taxonomy" id="161865"/>
    <lineage>
        <taxon>Eukaryota</taxon>
        <taxon>Viridiplantae</taxon>
        <taxon>Streptophyta</taxon>
        <taxon>Embryophyta</taxon>
        <taxon>Tracheophyta</taxon>
        <taxon>Spermatophyta</taxon>
        <taxon>Magnoliopsida</taxon>
        <taxon>Liliopsida</taxon>
        <taxon>Asparagales</taxon>
        <taxon>Orchidaceae</taxon>
        <taxon>Epidendroideae</taxon>
        <taxon>Malaxideae</taxon>
        <taxon>Dendrobiinae</taxon>
        <taxon>Dendrobium</taxon>
    </lineage>
</organism>
<gene>
    <name evidence="1" type="ORF">IEQ34_007065</name>
</gene>
<evidence type="ECO:0000313" key="2">
    <source>
        <dbReference type="Proteomes" id="UP000775213"/>
    </source>
</evidence>
<proteinExistence type="predicted"/>
<dbReference type="EMBL" id="JAGFBR010000007">
    <property type="protein sequence ID" value="KAH0464279.1"/>
    <property type="molecule type" value="Genomic_DNA"/>
</dbReference>
<comment type="caution">
    <text evidence="1">The sequence shown here is derived from an EMBL/GenBank/DDBJ whole genome shotgun (WGS) entry which is preliminary data.</text>
</comment>
<keyword evidence="2" id="KW-1185">Reference proteome</keyword>
<protein>
    <submittedName>
        <fullName evidence="1">Uncharacterized protein</fullName>
    </submittedName>
</protein>